<proteinExistence type="predicted"/>
<reference evidence="1 2" key="1">
    <citation type="journal article" date="2014" name="Genome Biol.">
        <title>Transcriptome and methylome profiling reveals relics of genome dominance in the mesopolyploid Brassica oleracea.</title>
        <authorList>
            <person name="Parkin I.A."/>
            <person name="Koh C."/>
            <person name="Tang H."/>
            <person name="Robinson S.J."/>
            <person name="Kagale S."/>
            <person name="Clarke W.E."/>
            <person name="Town C.D."/>
            <person name="Nixon J."/>
            <person name="Krishnakumar V."/>
            <person name="Bidwell S.L."/>
            <person name="Denoeud F."/>
            <person name="Belcram H."/>
            <person name="Links M.G."/>
            <person name="Just J."/>
            <person name="Clarke C."/>
            <person name="Bender T."/>
            <person name="Huebert T."/>
            <person name="Mason A.S."/>
            <person name="Pires J.C."/>
            <person name="Barker G."/>
            <person name="Moore J."/>
            <person name="Walley P.G."/>
            <person name="Manoli S."/>
            <person name="Batley J."/>
            <person name="Edwards D."/>
            <person name="Nelson M.N."/>
            <person name="Wang X."/>
            <person name="Paterson A.H."/>
            <person name="King G."/>
            <person name="Bancroft I."/>
            <person name="Chalhoub B."/>
            <person name="Sharpe A.G."/>
        </authorList>
    </citation>
    <scope>NUCLEOTIDE SEQUENCE</scope>
    <source>
        <strain evidence="1 2">cv. TO1000</strain>
    </source>
</reference>
<dbReference type="PANTHER" id="PTHR46236:SF33">
    <property type="entry name" value="MEPRIN AND TRAF-LIKE DOMAIN-CONTAINING PROTEIN-RELATED"/>
    <property type="match status" value="1"/>
</dbReference>
<dbReference type="OMA" id="MRTSCMN"/>
<evidence type="ECO:0000313" key="1">
    <source>
        <dbReference type="EnsemblPlants" id="Bo8g092610.1"/>
    </source>
</evidence>
<evidence type="ECO:0000313" key="2">
    <source>
        <dbReference type="Proteomes" id="UP000032141"/>
    </source>
</evidence>
<dbReference type="eggNOG" id="KOG1987">
    <property type="taxonomic scope" value="Eukaryota"/>
</dbReference>
<dbReference type="EnsemblPlants" id="Bo8g092610.1">
    <property type="protein sequence ID" value="Bo8g092610.1"/>
    <property type="gene ID" value="Bo8g092610"/>
</dbReference>
<reference evidence="1" key="2">
    <citation type="submission" date="2015-03" db="UniProtKB">
        <authorList>
            <consortium name="EnsemblPlants"/>
        </authorList>
    </citation>
    <scope>IDENTIFICATION</scope>
</reference>
<protein>
    <submittedName>
        <fullName evidence="1">Uncharacterized protein</fullName>
    </submittedName>
</protein>
<accession>A0A0D3DU58</accession>
<dbReference type="Gramene" id="Bo8g092610.1">
    <property type="protein sequence ID" value="Bo8g092610.1"/>
    <property type="gene ID" value="Bo8g092610"/>
</dbReference>
<dbReference type="AlphaFoldDB" id="A0A0D3DU58"/>
<dbReference type="HOGENOM" id="CLU_2761308_0_0_1"/>
<name>A0A0D3DU58_BRAOL</name>
<sequence>MRTSCMNFLLSLSEMFSKSVQELSNEDLVEASIALTYLKHVGFKLDWLEKSVDQVKEHNVKGFSVQESPP</sequence>
<organism evidence="1 2">
    <name type="scientific">Brassica oleracea var. oleracea</name>
    <dbReference type="NCBI Taxonomy" id="109376"/>
    <lineage>
        <taxon>Eukaryota</taxon>
        <taxon>Viridiplantae</taxon>
        <taxon>Streptophyta</taxon>
        <taxon>Embryophyta</taxon>
        <taxon>Tracheophyta</taxon>
        <taxon>Spermatophyta</taxon>
        <taxon>Magnoliopsida</taxon>
        <taxon>eudicotyledons</taxon>
        <taxon>Gunneridae</taxon>
        <taxon>Pentapetalae</taxon>
        <taxon>rosids</taxon>
        <taxon>malvids</taxon>
        <taxon>Brassicales</taxon>
        <taxon>Brassicaceae</taxon>
        <taxon>Brassiceae</taxon>
        <taxon>Brassica</taxon>
    </lineage>
</organism>
<dbReference type="PANTHER" id="PTHR46236">
    <property type="entry name" value="TRAF-LIKE SUPERFAMILY PROTEIN"/>
    <property type="match status" value="1"/>
</dbReference>
<keyword evidence="2" id="KW-1185">Reference proteome</keyword>
<dbReference type="InterPro" id="IPR050804">
    <property type="entry name" value="MCC"/>
</dbReference>
<dbReference type="Proteomes" id="UP000032141">
    <property type="component" value="Chromosome C8"/>
</dbReference>